<feature type="domain" description="FecR protein" evidence="2">
    <location>
        <begin position="174"/>
        <end position="269"/>
    </location>
</feature>
<accession>A0A4U1CP08</accession>
<dbReference type="AlphaFoldDB" id="A0A4U1CP08"/>
<keyword evidence="1" id="KW-0812">Transmembrane</keyword>
<dbReference type="InterPro" id="IPR012373">
    <property type="entry name" value="Ferrdict_sens_TM"/>
</dbReference>
<dbReference type="RefSeq" id="WP_136835402.1">
    <property type="nucleotide sequence ID" value="NZ_SWBQ01000002.1"/>
</dbReference>
<dbReference type="GO" id="GO:0016989">
    <property type="term" value="F:sigma factor antagonist activity"/>
    <property type="evidence" value="ECO:0007669"/>
    <property type="project" value="TreeGrafter"/>
</dbReference>
<name>A0A4U1CP08_9SPHI</name>
<proteinExistence type="predicted"/>
<evidence type="ECO:0000313" key="4">
    <source>
        <dbReference type="EMBL" id="TKC07134.1"/>
    </source>
</evidence>
<dbReference type="InterPro" id="IPR006860">
    <property type="entry name" value="FecR"/>
</dbReference>
<dbReference type="Gene3D" id="3.55.50.30">
    <property type="match status" value="1"/>
</dbReference>
<dbReference type="Pfam" id="PF16344">
    <property type="entry name" value="FecR_C"/>
    <property type="match status" value="1"/>
</dbReference>
<evidence type="ECO:0000313" key="5">
    <source>
        <dbReference type="Proteomes" id="UP000307244"/>
    </source>
</evidence>
<evidence type="ECO:0000259" key="3">
    <source>
        <dbReference type="Pfam" id="PF16344"/>
    </source>
</evidence>
<dbReference type="OrthoDB" id="1099963at2"/>
<feature type="domain" description="Protein FecR C-terminal" evidence="3">
    <location>
        <begin position="311"/>
        <end position="380"/>
    </location>
</feature>
<protein>
    <submittedName>
        <fullName evidence="4">DUF4974 domain-containing protein</fullName>
    </submittedName>
</protein>
<dbReference type="Pfam" id="PF04773">
    <property type="entry name" value="FecR"/>
    <property type="match status" value="1"/>
</dbReference>
<organism evidence="4 5">
    <name type="scientific">Pedobacter frigoris</name>
    <dbReference type="NCBI Taxonomy" id="2571272"/>
    <lineage>
        <taxon>Bacteria</taxon>
        <taxon>Pseudomonadati</taxon>
        <taxon>Bacteroidota</taxon>
        <taxon>Sphingobacteriia</taxon>
        <taxon>Sphingobacteriales</taxon>
        <taxon>Sphingobacteriaceae</taxon>
        <taxon>Pedobacter</taxon>
    </lineage>
</organism>
<dbReference type="InterPro" id="IPR032508">
    <property type="entry name" value="FecR_C"/>
</dbReference>
<evidence type="ECO:0000259" key="2">
    <source>
        <dbReference type="Pfam" id="PF04773"/>
    </source>
</evidence>
<keyword evidence="1" id="KW-0472">Membrane</keyword>
<keyword evidence="1" id="KW-1133">Transmembrane helix</keyword>
<comment type="caution">
    <text evidence="4">The sequence shown here is derived from an EMBL/GenBank/DDBJ whole genome shotgun (WGS) entry which is preliminary data.</text>
</comment>
<dbReference type="PANTHER" id="PTHR30273">
    <property type="entry name" value="PERIPLASMIC SIGNAL SENSOR AND SIGMA FACTOR ACTIVATOR FECR-RELATED"/>
    <property type="match status" value="1"/>
</dbReference>
<evidence type="ECO:0000256" key="1">
    <source>
        <dbReference type="SAM" id="Phobius"/>
    </source>
</evidence>
<reference evidence="4" key="1">
    <citation type="submission" date="2019-04" db="EMBL/GenBank/DDBJ databases">
        <title>Pedobacter sp. RP-3-15 sp. nov., isolated from Arctic soil.</title>
        <authorList>
            <person name="Dahal R.H."/>
            <person name="Kim D.-U."/>
        </authorList>
    </citation>
    <scope>NUCLEOTIDE SEQUENCE [LARGE SCALE GENOMIC DNA]</scope>
    <source>
        <strain evidence="4">RP-3-15</strain>
    </source>
</reference>
<dbReference type="FunFam" id="2.60.120.1440:FF:000001">
    <property type="entry name" value="Putative anti-sigma factor"/>
    <property type="match status" value="1"/>
</dbReference>
<keyword evidence="5" id="KW-1185">Reference proteome</keyword>
<dbReference type="Gene3D" id="2.60.120.1440">
    <property type="match status" value="1"/>
</dbReference>
<dbReference type="Proteomes" id="UP000307244">
    <property type="component" value="Unassembled WGS sequence"/>
</dbReference>
<feature type="transmembrane region" description="Helical" evidence="1">
    <location>
        <begin position="75"/>
        <end position="94"/>
    </location>
</feature>
<dbReference type="PANTHER" id="PTHR30273:SF2">
    <property type="entry name" value="PROTEIN FECR"/>
    <property type="match status" value="1"/>
</dbReference>
<gene>
    <name evidence="4" type="ORF">FA047_07700</name>
</gene>
<dbReference type="PIRSF" id="PIRSF018266">
    <property type="entry name" value="FecR"/>
    <property type="match status" value="1"/>
</dbReference>
<sequence length="382" mass="42429">MEKHEYITLFEKHLAGNTSAEEEQMLMDHRDEFKLLDLPWDSITMGNQSQVKERLYNSLQAQINPVPVKRIPARFWYAAASVLIIFSSALYYGLGLRTQERSAQPVVKTAAPAIIPGGNKAILTLANGSQVDLNDKDAVKALQQGDALVSNKEAGLLVYNRLKSGKNQAQQFNKISIPRGGKYDVILSDGTKVWLNASSSLYFPTTFSGDERRVVVTGEAYFEVAKNAAMPFKVEANGTVVRVLGTHFNVMAYEDEAATSTTLLEGSVEISNNSGKALLKPGQQALVNKSTGTIDVNQVNAAQFMAWKEGKFVFTDDGIEEIMRKLSRWYDVEVVYRDRNLADKIFNGTISRYENISEVLSMLEQTGTIHFKVAGRRITVMP</sequence>
<dbReference type="EMBL" id="SWBQ01000002">
    <property type="protein sequence ID" value="TKC07134.1"/>
    <property type="molecule type" value="Genomic_DNA"/>
</dbReference>